<dbReference type="InterPro" id="IPR036365">
    <property type="entry name" value="PGBD-like_sf"/>
</dbReference>
<proteinExistence type="inferred from homology"/>
<dbReference type="GO" id="GO:0006390">
    <property type="term" value="P:mitochondrial transcription"/>
    <property type="evidence" value="ECO:0007669"/>
    <property type="project" value="TreeGrafter"/>
</dbReference>
<dbReference type="InterPro" id="IPR029262">
    <property type="entry name" value="RPOL_N"/>
</dbReference>
<evidence type="ECO:0000256" key="7">
    <source>
        <dbReference type="ARBA" id="ARBA00023163"/>
    </source>
</evidence>
<dbReference type="Gene3D" id="1.10.150.20">
    <property type="entry name" value="5' to 3' exonuclease, C-terminal subdomain"/>
    <property type="match status" value="1"/>
</dbReference>
<evidence type="ECO:0000313" key="14">
    <source>
        <dbReference type="Proteomes" id="UP000054408"/>
    </source>
</evidence>
<organism evidence="13 14">
    <name type="scientific">Thecamonas trahens ATCC 50062</name>
    <dbReference type="NCBI Taxonomy" id="461836"/>
    <lineage>
        <taxon>Eukaryota</taxon>
        <taxon>Apusozoa</taxon>
        <taxon>Apusomonadida</taxon>
        <taxon>Apusomonadidae</taxon>
        <taxon>Thecamonas</taxon>
    </lineage>
</organism>
<keyword evidence="7 9" id="KW-0804">Transcription</keyword>
<dbReference type="Pfam" id="PF13539">
    <property type="entry name" value="Peptidase_M15_4"/>
    <property type="match status" value="1"/>
</dbReference>
<name>A0A0L0DM99_THETB</name>
<dbReference type="GO" id="GO:0003899">
    <property type="term" value="F:DNA-directed RNA polymerase activity"/>
    <property type="evidence" value="ECO:0007669"/>
    <property type="project" value="UniProtKB-EC"/>
</dbReference>
<dbReference type="PANTHER" id="PTHR10102">
    <property type="entry name" value="DNA-DIRECTED RNA POLYMERASE, MITOCHONDRIAL"/>
    <property type="match status" value="1"/>
</dbReference>
<keyword evidence="4 9" id="KW-0808">Transferase</keyword>
<dbReference type="EC" id="2.7.7.6" evidence="2 9"/>
<evidence type="ECO:0000256" key="2">
    <source>
        <dbReference type="ARBA" id="ARBA00012418"/>
    </source>
</evidence>
<dbReference type="InterPro" id="IPR037159">
    <property type="entry name" value="RNA_POL_N_sf"/>
</dbReference>
<dbReference type="EMBL" id="GL349481">
    <property type="protein sequence ID" value="KNC53395.1"/>
    <property type="molecule type" value="Genomic_DNA"/>
</dbReference>
<keyword evidence="11" id="KW-1133">Transmembrane helix</keyword>
<evidence type="ECO:0000313" key="13">
    <source>
        <dbReference type="EMBL" id="KNC53395.1"/>
    </source>
</evidence>
<feature type="region of interest" description="Disordered" evidence="10">
    <location>
        <begin position="1080"/>
        <end position="1152"/>
    </location>
</feature>
<dbReference type="PROSITE" id="PS00489">
    <property type="entry name" value="RNA_POL_PHAGE_2"/>
    <property type="match status" value="1"/>
</dbReference>
<dbReference type="RefSeq" id="XP_013754490.1">
    <property type="nucleotide sequence ID" value="XM_013899036.1"/>
</dbReference>
<dbReference type="PANTHER" id="PTHR10102:SF0">
    <property type="entry name" value="DNA-DIRECTED RNA POLYMERASE, MITOCHONDRIAL"/>
    <property type="match status" value="1"/>
</dbReference>
<sequence length="2031" mass="212177">MKKAMTICLTGVVLVVVYMVMVVWWQGLHGRTRTSGLNKLLVKVNVGPFCADLIQPAALALKRGLAELKKNDAVLWGKLTASCVCCRYISGKTDLSNHSWGSACDFRIDAQLDPYGDGLVQEGLIDLYPFLHDEGFYWGAGFGFPRTKNEDAMHFETSAQTYAGWQADDSLNPDTPWPVPASPLNEASCAWPLVPENGALWSTGDPAQPLAVVVQALLTHNCHRATADGKYGSGTKAKVQALQEDLKLATTDGLVRSETWRVLFQPAELGDSSNAVYAYKYALNAQTGTTLAVTNTYDSATRNAVTSFQAARGLAQTGKMDLPSFQALITGCSGGGSSVPTPAPTPAPTPVPAPTPWPTPAPTPRPSPAPTPAPTLPPTPTPAPAPAGVYSQPVAIPSWADANQNGLTRLSSSTAASRWPSPCASAGLDDVMATLNVGPFCASGALPALTALRTAFDSLRTSDRGLYNAMGLAADACCCSAGTLASFGLAFGFSLDGASDAPADATTLSGLVSFYPHAHAAGLFWSPARAAFEASSQAYATWAAEGRLASGAVYPLPTSRWSDAVCAWPVTPAGGVLWTSGNPASTVAKAVQLLVSHGCHTTTPDGLYGSGTAAVVANRRHHSGRNLAGAICVGHYRRLGPHVRAYRLLLAVAGYSLSDSSTYDAAMQAAVAAVQSSAGLTVSGELNDIATLHAVLGGCSSASTPVPSPTPSPSPGPTPSPTPRPTPAPTPRPPPPSPPPPVTTLVATPARLARYVQRGQTPNTALNALAFVGAPCAAPAAAPGCAAVTNPSITAALFTTRVGASCVTGLRPLVMGARRALAAAAAEMPFVTAAVSVPSASVACCAVEAGTLADSSFGASLELALDGVVDAVGDGLTQTGLVDLAPYFVAEGLWWGAARMPEASAQFSLSLQAFSMWANAGGATGLIDLPTVAGERLPTTPAGGQLWSPGAPASARAEAVQHLLGFGCHPVTVDGLYGSGTQGAVFALQTDAGLSPADGIVRDATWRLLFQPAVRGASGAHVAAYRALLGLGSGTSFDTSMVAAVASVQLSAGLDVTGVVDADTFGALIRAAATALGADAASDSDAASQSPRPPLFRATPLNTATTTHADARPHSEPNSSNGLGEADRSLNSGELDGSGGETGQPGEAGARGAATRSVLDMDYLASASSEAEARMAAVAARTGRSVPQPSALLRKAAVAVGSKPSELMIDPAIRDAKLAEYRMEIELFGLADGTAVTTELFEEQLTRETLALDAAVAKYKEQAAKVTELGRGAELGPGQSLLLKWFGPLAEAIGEEQRLVRTREGSSERAKYGHLLALVEADKLAVITLHELVGLSLASATQVKFVKACMAVGEAVEAEVNLARLRREDRSALVRLKPKPSVSAVNASARSLLPDSSFHKEGKLHVGAALIKTALATCTVAVPDGGHAAAFEHRIDVGRGGRKTGWIALHSYVLDLVEAGHLEVQPAPRLSPMLVPPRPWTSPSSGGFLSLPTSVLRAKSYVQQEALRGVGMSEVLDGLNALSATPWVVNARVLEVIQAAWDAGGGLPYVPSRAPVDDPPPPPADAPASEHAAHRRAMAKARQARNDLTSLKADLDITLRTAADLADKTALFQPTNLDFRGRAYPVAPTLNHLGSDLKRGMLMFAEAMPLGERGWFWMKVHLANVFGFDKASNIERAAFADENLDKIRASAANPLGEGEYDRWWLEGENPWQTLATCFEIAAAVDSGSPADYSSRLPVAQDGSCNGLQHYAALALDAVGGGSVNLVPGPEPADVYSDVLRVVLEVIDRDAATGVDIAQAVQGIVTRKVVKQTVMTSTYGVTFVGARAQIEKQLGVLPEETRFAASSYLARTVLNSIGSVFANASQTMSWLASAAHAVAKTGEPVRWTTPLGLPVVQPYVREQAQQVQTVLQAVSLLDPREQPVAVSKQRSSFPPNFIHSIDATHMLLTATASRRAGITFASVHDSYWTHAARIDDMSAILRREFVQLHKRALLEDLRAQFRQRYPDVEFEDLPPRGDLDLDLVLESEYFFS</sequence>
<evidence type="ECO:0000256" key="11">
    <source>
        <dbReference type="SAM" id="Phobius"/>
    </source>
</evidence>
<feature type="compositionally biased region" description="Pro residues" evidence="10">
    <location>
        <begin position="706"/>
        <end position="742"/>
    </location>
</feature>
<keyword evidence="11" id="KW-0472">Membrane</keyword>
<comment type="catalytic activity">
    <reaction evidence="8 9">
        <text>RNA(n) + a ribonucleoside 5'-triphosphate = RNA(n+1) + diphosphate</text>
        <dbReference type="Rhea" id="RHEA:21248"/>
        <dbReference type="Rhea" id="RHEA-COMP:14527"/>
        <dbReference type="Rhea" id="RHEA-COMP:17342"/>
        <dbReference type="ChEBI" id="CHEBI:33019"/>
        <dbReference type="ChEBI" id="CHEBI:61557"/>
        <dbReference type="ChEBI" id="CHEBI:140395"/>
        <dbReference type="EC" id="2.7.7.6"/>
    </reaction>
</comment>
<evidence type="ECO:0000256" key="3">
    <source>
        <dbReference type="ARBA" id="ARBA00022478"/>
    </source>
</evidence>
<evidence type="ECO:0000256" key="8">
    <source>
        <dbReference type="ARBA" id="ARBA00048552"/>
    </source>
</evidence>
<accession>A0A0L0DM99</accession>
<dbReference type="STRING" id="461836.A0A0L0DM99"/>
<feature type="region of interest" description="Disordered" evidence="10">
    <location>
        <begin position="701"/>
        <end position="744"/>
    </location>
</feature>
<dbReference type="SMART" id="SM01311">
    <property type="entry name" value="RPOL_N"/>
    <property type="match status" value="1"/>
</dbReference>
<dbReference type="FunFam" id="1.10.287.280:FF:000001">
    <property type="entry name" value="DNA-directed RNA polymerase"/>
    <property type="match status" value="1"/>
</dbReference>
<comment type="similarity">
    <text evidence="1 9">Belongs to the phage and mitochondrial RNA polymerase family.</text>
</comment>
<dbReference type="Gene3D" id="1.10.101.10">
    <property type="entry name" value="PGBD-like superfamily/PGBD"/>
    <property type="match status" value="3"/>
</dbReference>
<keyword evidence="11" id="KW-0812">Transmembrane</keyword>
<dbReference type="GeneID" id="25570129"/>
<keyword evidence="14" id="KW-1185">Reference proteome</keyword>
<gene>
    <name evidence="13" type="ORF">AMSG_12214</name>
</gene>
<dbReference type="SUPFAM" id="SSF55166">
    <property type="entry name" value="Hedgehog/DD-peptidase"/>
    <property type="match status" value="1"/>
</dbReference>
<evidence type="ECO:0000256" key="6">
    <source>
        <dbReference type="ARBA" id="ARBA00022946"/>
    </source>
</evidence>
<keyword evidence="5 9" id="KW-0548">Nucleotidyltransferase</keyword>
<evidence type="ECO:0000256" key="1">
    <source>
        <dbReference type="ARBA" id="ARBA00009493"/>
    </source>
</evidence>
<dbReference type="SUPFAM" id="SSF47090">
    <property type="entry name" value="PGBD-like"/>
    <property type="match status" value="3"/>
</dbReference>
<dbReference type="GO" id="GO:0003677">
    <property type="term" value="F:DNA binding"/>
    <property type="evidence" value="ECO:0007669"/>
    <property type="project" value="InterPro"/>
</dbReference>
<dbReference type="eggNOG" id="KOG1038">
    <property type="taxonomic scope" value="Eukaryota"/>
</dbReference>
<dbReference type="PROSITE" id="PS00900">
    <property type="entry name" value="RNA_POL_PHAGE_1"/>
    <property type="match status" value="1"/>
</dbReference>
<dbReference type="Pfam" id="PF00940">
    <property type="entry name" value="RNA_pol"/>
    <property type="match status" value="1"/>
</dbReference>
<feature type="domain" description="DNA-directed RNA polymerase N-terminal" evidence="12">
    <location>
        <begin position="1242"/>
        <end position="1524"/>
    </location>
</feature>
<dbReference type="GO" id="GO:0034245">
    <property type="term" value="C:mitochondrial DNA-directed RNA polymerase complex"/>
    <property type="evidence" value="ECO:0007669"/>
    <property type="project" value="TreeGrafter"/>
</dbReference>
<dbReference type="InterPro" id="IPR036366">
    <property type="entry name" value="PGBDSf"/>
</dbReference>
<dbReference type="Pfam" id="PF14700">
    <property type="entry name" value="RPOL_N"/>
    <property type="match status" value="1"/>
</dbReference>
<evidence type="ECO:0000256" key="9">
    <source>
        <dbReference type="RuleBase" id="RU003805"/>
    </source>
</evidence>
<protein>
    <recommendedName>
        <fullName evidence="2 9">DNA-directed RNA polymerase</fullName>
        <ecNumber evidence="2 9">2.7.7.6</ecNumber>
    </recommendedName>
</protein>
<dbReference type="InterPro" id="IPR002092">
    <property type="entry name" value="DNA-dir_Rpol_phage-type"/>
</dbReference>
<dbReference type="SUPFAM" id="SSF56672">
    <property type="entry name" value="DNA/RNA polymerases"/>
    <property type="match status" value="1"/>
</dbReference>
<dbReference type="InterPro" id="IPR009045">
    <property type="entry name" value="Zn_M74/Hedgehog-like"/>
</dbReference>
<keyword evidence="6" id="KW-0809">Transit peptide</keyword>
<reference evidence="13 14" key="1">
    <citation type="submission" date="2010-05" db="EMBL/GenBank/DDBJ databases">
        <title>The Genome Sequence of Thecamonas trahens ATCC 50062.</title>
        <authorList>
            <consortium name="The Broad Institute Genome Sequencing Platform"/>
            <person name="Russ C."/>
            <person name="Cuomo C."/>
            <person name="Shea T."/>
            <person name="Young S.K."/>
            <person name="Zeng Q."/>
            <person name="Koehrsen M."/>
            <person name="Haas B."/>
            <person name="Borodovsky M."/>
            <person name="Guigo R."/>
            <person name="Alvarado L."/>
            <person name="Berlin A."/>
            <person name="Bochicchio J."/>
            <person name="Borenstein D."/>
            <person name="Chapman S."/>
            <person name="Chen Z."/>
            <person name="Freedman E."/>
            <person name="Gellesch M."/>
            <person name="Goldberg J."/>
            <person name="Griggs A."/>
            <person name="Gujja S."/>
            <person name="Heilman E."/>
            <person name="Heiman D."/>
            <person name="Hepburn T."/>
            <person name="Howarth C."/>
            <person name="Jen D."/>
            <person name="Larson L."/>
            <person name="Mehta T."/>
            <person name="Park D."/>
            <person name="Pearson M."/>
            <person name="Roberts A."/>
            <person name="Saif S."/>
            <person name="Shenoy N."/>
            <person name="Sisk P."/>
            <person name="Stolte C."/>
            <person name="Sykes S."/>
            <person name="Thomson T."/>
            <person name="Walk T."/>
            <person name="White J."/>
            <person name="Yandava C."/>
            <person name="Burger G."/>
            <person name="Gray M.W."/>
            <person name="Holland P.W.H."/>
            <person name="King N."/>
            <person name="Lang F.B.F."/>
            <person name="Roger A.J."/>
            <person name="Ruiz-Trillo I."/>
            <person name="Lander E."/>
            <person name="Nusbaum C."/>
        </authorList>
    </citation>
    <scope>NUCLEOTIDE SEQUENCE [LARGE SCALE GENOMIC DNA]</scope>
    <source>
        <strain evidence="13 14">ATCC 50062</strain>
    </source>
</reference>
<feature type="region of interest" description="Disordered" evidence="10">
    <location>
        <begin position="333"/>
        <end position="386"/>
    </location>
</feature>
<dbReference type="Proteomes" id="UP000054408">
    <property type="component" value="Unassembled WGS sequence"/>
</dbReference>
<feature type="transmembrane region" description="Helical" evidence="11">
    <location>
        <begin position="7"/>
        <end position="25"/>
    </location>
</feature>
<keyword evidence="3 9" id="KW-0240">DNA-directed RNA polymerase</keyword>
<dbReference type="Gene3D" id="1.10.1320.10">
    <property type="entry name" value="DNA-directed RNA polymerase, N-terminal domain"/>
    <property type="match status" value="1"/>
</dbReference>
<dbReference type="Gene3D" id="1.10.287.280">
    <property type="match status" value="1"/>
</dbReference>
<dbReference type="Pfam" id="PF01471">
    <property type="entry name" value="PG_binding_1"/>
    <property type="match status" value="3"/>
</dbReference>
<dbReference type="OrthoDB" id="276422at2759"/>
<evidence type="ECO:0000256" key="5">
    <source>
        <dbReference type="ARBA" id="ARBA00022695"/>
    </source>
</evidence>
<evidence type="ECO:0000256" key="4">
    <source>
        <dbReference type="ARBA" id="ARBA00022679"/>
    </source>
</evidence>
<dbReference type="InterPro" id="IPR002477">
    <property type="entry name" value="Peptidoglycan-bd-like"/>
</dbReference>
<evidence type="ECO:0000259" key="12">
    <source>
        <dbReference type="SMART" id="SM01311"/>
    </source>
</evidence>
<dbReference type="InterPro" id="IPR043502">
    <property type="entry name" value="DNA/RNA_pol_sf"/>
</dbReference>
<dbReference type="InterPro" id="IPR039561">
    <property type="entry name" value="Peptidase_M15C"/>
</dbReference>
<evidence type="ECO:0000256" key="10">
    <source>
        <dbReference type="SAM" id="MobiDB-lite"/>
    </source>
</evidence>
<dbReference type="InterPro" id="IPR046950">
    <property type="entry name" value="DNA-dir_Rpol_C_phage-type"/>
</dbReference>
<comment type="function">
    <text evidence="9">DNA-dependent RNA polymerase catalyzes the transcription of DNA into RNA using the four ribonucleoside triphosphates as substrates.</text>
</comment>
<feature type="compositionally biased region" description="Pro residues" evidence="10">
    <location>
        <begin position="341"/>
        <end position="385"/>
    </location>
</feature>